<keyword evidence="7 13" id="KW-0418">Kinase</keyword>
<name>A0ABU6U7G1_9FABA</name>
<dbReference type="Pfam" id="PF01453">
    <property type="entry name" value="B_lectin"/>
    <property type="match status" value="1"/>
</dbReference>
<keyword evidence="2" id="KW-1003">Cell membrane</keyword>
<dbReference type="SUPFAM" id="SSF51110">
    <property type="entry name" value="alpha-D-mannose-specific plant lectins"/>
    <property type="match status" value="1"/>
</dbReference>
<sequence>MTILTFLLFTIPTLLLLFLHQVSSTNDTITQSEPLHDDGSTITSKGGIFELGFFNPGSSTNRYIGIWYKNISVKRVVWVANRDDPIKDNSGVLHISEGGNLVLSTKNQTLVWSANSTATAKTAVARLLDSGNLVLREDNKEDDEEEGLLWQSFDYPCDTLLPGMKLGYDLRSGLDRKLTAWKNWDDPSTGYLSWAMMLTSDPELVLWKGSVKYNRNGPWAGLALSGAPLWRGTQLILQNMINTTNEVYYTYTLTQGSSMTITITVLNQTRNLRQRIVWVSQDNTWKPFLSFPGDLCDVYNTCGPYGYCISNRSPNCECLQGFTPKSPQAWDTIDYSQGCVRSDPWSCKVKDKDGFRKISGLKLPDTMHSWVDGSMKLEDCEAKCMGDCSCTAYTTLNASDGSGCVIWFGDLLDLRVYDGGQDLYVRMAHSDSKRKTRILAISITLPTVFVLLSLIISCVYYRARRKRQVEKTTMLEENKDERGQEDLELPTYDLATIVKATNNFSIHNKLGEGGFGPVYKGTLETGQEIAVKRLSGSSAQGMNEFKNEVILCAKLQHRNLVRVLGCCIQEDEKMLIYEYMSHKSLDLFLFDSTQSKLLDWSKRFDIICAIARGLLYLHQDSRLRIIHRDLKTSNILLDCDMNAKISDFGMARLRGGDQDEGNTNRIVGTYGYMAPEYAIDGLFSTKSDVFSFGILLLEIISGKKNKGLTYSSNSYNLMGHAWRLWNEGNLNELIDDCLREDSSLSNNRREIYRCIHIGLLCLQRHPDDRPTIATVVKMLNNDNTLPQPKEPGFLIHDDGIRDTSSSSINEVSISLLKPR</sequence>
<evidence type="ECO:0000256" key="10">
    <source>
        <dbReference type="ARBA" id="ARBA00023180"/>
    </source>
</evidence>
<evidence type="ECO:0000256" key="15">
    <source>
        <dbReference type="SAM" id="Phobius"/>
    </source>
</evidence>
<dbReference type="PROSITE" id="PS50927">
    <property type="entry name" value="BULB_LECTIN"/>
    <property type="match status" value="1"/>
</dbReference>
<dbReference type="Proteomes" id="UP001341840">
    <property type="component" value="Unassembled WGS sequence"/>
</dbReference>
<evidence type="ECO:0000259" key="17">
    <source>
        <dbReference type="PROSITE" id="PS50011"/>
    </source>
</evidence>
<dbReference type="CDD" id="cd01098">
    <property type="entry name" value="PAN_AP_plant"/>
    <property type="match status" value="1"/>
</dbReference>
<reference evidence="21 22" key="1">
    <citation type="journal article" date="2023" name="Plants (Basel)">
        <title>Bridging the Gap: Combining Genomics and Transcriptomics Approaches to Understand Stylosanthes scabra, an Orphan Legume from the Brazilian Caatinga.</title>
        <authorList>
            <person name="Ferreira-Neto J.R.C."/>
            <person name="da Silva M.D."/>
            <person name="Binneck E."/>
            <person name="de Melo N.F."/>
            <person name="da Silva R.H."/>
            <person name="de Melo A.L.T.M."/>
            <person name="Pandolfi V."/>
            <person name="Bustamante F.O."/>
            <person name="Brasileiro-Vidal A.C."/>
            <person name="Benko-Iseppon A.M."/>
        </authorList>
    </citation>
    <scope>NUCLEOTIDE SEQUENCE [LARGE SCALE GENOMIC DNA]</scope>
    <source>
        <tissue evidence="21">Leaves</tissue>
    </source>
</reference>
<feature type="chain" id="PRO_5047141605" description="Receptor-like serine/threonine-protein kinase" evidence="16">
    <location>
        <begin position="25"/>
        <end position="819"/>
    </location>
</feature>
<dbReference type="PROSITE" id="PS50011">
    <property type="entry name" value="PROTEIN_KINASE_DOM"/>
    <property type="match status" value="1"/>
</dbReference>
<feature type="domain" description="Apple" evidence="20">
    <location>
        <begin position="347"/>
        <end position="428"/>
    </location>
</feature>
<dbReference type="Gene3D" id="2.90.10.10">
    <property type="entry name" value="Bulb-type lectin domain"/>
    <property type="match status" value="1"/>
</dbReference>
<feature type="transmembrane region" description="Helical" evidence="15">
    <location>
        <begin position="438"/>
        <end position="461"/>
    </location>
</feature>
<dbReference type="InterPro" id="IPR024171">
    <property type="entry name" value="SRK-like_kinase"/>
</dbReference>
<proteinExistence type="inferred from homology"/>
<evidence type="ECO:0000259" key="20">
    <source>
        <dbReference type="PROSITE" id="PS50948"/>
    </source>
</evidence>
<dbReference type="PROSITE" id="PS50026">
    <property type="entry name" value="EGF_3"/>
    <property type="match status" value="1"/>
</dbReference>
<dbReference type="PANTHER" id="PTHR27002">
    <property type="entry name" value="RECEPTOR-LIKE SERINE/THREONINE-PROTEIN KINASE SD1-8"/>
    <property type="match status" value="1"/>
</dbReference>
<evidence type="ECO:0000313" key="22">
    <source>
        <dbReference type="Proteomes" id="UP001341840"/>
    </source>
</evidence>
<dbReference type="InterPro" id="IPR001480">
    <property type="entry name" value="Bulb-type_lectin_dom"/>
</dbReference>
<keyword evidence="6 13" id="KW-0547">Nucleotide-binding</keyword>
<evidence type="ECO:0000256" key="1">
    <source>
        <dbReference type="ARBA" id="ARBA00004251"/>
    </source>
</evidence>
<keyword evidence="5 16" id="KW-0732">Signal</keyword>
<dbReference type="InterPro" id="IPR000719">
    <property type="entry name" value="Prot_kinase_dom"/>
</dbReference>
<dbReference type="Pfam" id="PF00954">
    <property type="entry name" value="S_locus_glycop"/>
    <property type="match status" value="1"/>
</dbReference>
<dbReference type="EC" id="2.7.11.1" evidence="13"/>
<dbReference type="PROSITE" id="PS50948">
    <property type="entry name" value="PAN"/>
    <property type="match status" value="1"/>
</dbReference>
<keyword evidence="22" id="KW-1185">Reference proteome</keyword>
<dbReference type="SMART" id="SM00108">
    <property type="entry name" value="B_lectin"/>
    <property type="match status" value="1"/>
</dbReference>
<dbReference type="PIRSF" id="PIRSF000641">
    <property type="entry name" value="SRK"/>
    <property type="match status" value="1"/>
</dbReference>
<dbReference type="InterPro" id="IPR003609">
    <property type="entry name" value="Pan_app"/>
</dbReference>
<comment type="caution">
    <text evidence="21">The sequence shown here is derived from an EMBL/GenBank/DDBJ whole genome shotgun (WGS) entry which is preliminary data.</text>
</comment>
<comment type="catalytic activity">
    <reaction evidence="11 13">
        <text>L-threonyl-[protein] + ATP = O-phospho-L-threonyl-[protein] + ADP + H(+)</text>
        <dbReference type="Rhea" id="RHEA:46608"/>
        <dbReference type="Rhea" id="RHEA-COMP:11060"/>
        <dbReference type="Rhea" id="RHEA-COMP:11605"/>
        <dbReference type="ChEBI" id="CHEBI:15378"/>
        <dbReference type="ChEBI" id="CHEBI:30013"/>
        <dbReference type="ChEBI" id="CHEBI:30616"/>
        <dbReference type="ChEBI" id="CHEBI:61977"/>
        <dbReference type="ChEBI" id="CHEBI:456216"/>
        <dbReference type="EC" id="2.7.11.1"/>
    </reaction>
</comment>
<keyword evidence="14" id="KW-0245">EGF-like domain</keyword>
<dbReference type="InterPro" id="IPR008271">
    <property type="entry name" value="Ser/Thr_kinase_AS"/>
</dbReference>
<accession>A0ABU6U7G1</accession>
<dbReference type="SUPFAM" id="SSF56112">
    <property type="entry name" value="Protein kinase-like (PK-like)"/>
    <property type="match status" value="1"/>
</dbReference>
<dbReference type="InterPro" id="IPR000742">
    <property type="entry name" value="EGF"/>
</dbReference>
<comment type="subcellular location">
    <subcellularLocation>
        <location evidence="1">Cell membrane</location>
        <topology evidence="1">Single-pass type I membrane protein</topology>
    </subcellularLocation>
</comment>
<evidence type="ECO:0000256" key="16">
    <source>
        <dbReference type="SAM" id="SignalP"/>
    </source>
</evidence>
<evidence type="ECO:0000256" key="11">
    <source>
        <dbReference type="ARBA" id="ARBA00047899"/>
    </source>
</evidence>
<keyword evidence="8 13" id="KW-0067">ATP-binding</keyword>
<dbReference type="InterPro" id="IPR001245">
    <property type="entry name" value="Ser-Thr/Tyr_kinase_cat_dom"/>
</dbReference>
<feature type="domain" description="EGF-like" evidence="18">
    <location>
        <begin position="292"/>
        <end position="328"/>
    </location>
</feature>
<evidence type="ECO:0000256" key="9">
    <source>
        <dbReference type="ARBA" id="ARBA00023157"/>
    </source>
</evidence>
<dbReference type="CDD" id="cd14066">
    <property type="entry name" value="STKc_IRAK"/>
    <property type="match status" value="1"/>
</dbReference>
<feature type="signal peptide" evidence="16">
    <location>
        <begin position="1"/>
        <end position="24"/>
    </location>
</feature>
<evidence type="ECO:0000313" key="21">
    <source>
        <dbReference type="EMBL" id="MED6157126.1"/>
    </source>
</evidence>
<dbReference type="PANTHER" id="PTHR27002:SF853">
    <property type="entry name" value="CYSTEINE-RICH RLK (RECEPTOR-LIKE KINASE) PROTEIN"/>
    <property type="match status" value="1"/>
</dbReference>
<evidence type="ECO:0000256" key="14">
    <source>
        <dbReference type="PROSITE-ProRule" id="PRU00076"/>
    </source>
</evidence>
<keyword evidence="10" id="KW-0325">Glycoprotein</keyword>
<evidence type="ECO:0000256" key="7">
    <source>
        <dbReference type="ARBA" id="ARBA00022777"/>
    </source>
</evidence>
<dbReference type="Pfam" id="PF07714">
    <property type="entry name" value="PK_Tyr_Ser-Thr"/>
    <property type="match status" value="1"/>
</dbReference>
<keyword evidence="15" id="KW-0812">Transmembrane</keyword>
<evidence type="ECO:0000256" key="3">
    <source>
        <dbReference type="ARBA" id="ARBA00022527"/>
    </source>
</evidence>
<comment type="caution">
    <text evidence="14">Lacks conserved residue(s) required for the propagation of feature annotation.</text>
</comment>
<evidence type="ECO:0000256" key="6">
    <source>
        <dbReference type="ARBA" id="ARBA00022741"/>
    </source>
</evidence>
<evidence type="ECO:0000256" key="5">
    <source>
        <dbReference type="ARBA" id="ARBA00022729"/>
    </source>
</evidence>
<keyword evidence="15" id="KW-1133">Transmembrane helix</keyword>
<evidence type="ECO:0000256" key="8">
    <source>
        <dbReference type="ARBA" id="ARBA00022840"/>
    </source>
</evidence>
<dbReference type="SMART" id="SM00473">
    <property type="entry name" value="PAN_AP"/>
    <property type="match status" value="1"/>
</dbReference>
<dbReference type="InterPro" id="IPR000858">
    <property type="entry name" value="S_locus_glycoprot_dom"/>
</dbReference>
<comment type="similarity">
    <text evidence="13">Belongs to the protein kinase superfamily. Ser/Thr protein kinase family.</text>
</comment>
<dbReference type="EMBL" id="JASCZI010120894">
    <property type="protein sequence ID" value="MED6157126.1"/>
    <property type="molecule type" value="Genomic_DNA"/>
</dbReference>
<keyword evidence="9" id="KW-1015">Disulfide bond</keyword>
<protein>
    <recommendedName>
        <fullName evidence="13">Receptor-like serine/threonine-protein kinase</fullName>
        <ecNumber evidence="13">2.7.11.1</ecNumber>
    </recommendedName>
</protein>
<evidence type="ECO:0000256" key="12">
    <source>
        <dbReference type="ARBA" id="ARBA00048679"/>
    </source>
</evidence>
<dbReference type="InterPro" id="IPR036426">
    <property type="entry name" value="Bulb-type_lectin_dom_sf"/>
</dbReference>
<comment type="catalytic activity">
    <reaction evidence="12 13">
        <text>L-seryl-[protein] + ATP = O-phospho-L-seryl-[protein] + ADP + H(+)</text>
        <dbReference type="Rhea" id="RHEA:17989"/>
        <dbReference type="Rhea" id="RHEA-COMP:9863"/>
        <dbReference type="Rhea" id="RHEA-COMP:11604"/>
        <dbReference type="ChEBI" id="CHEBI:15378"/>
        <dbReference type="ChEBI" id="CHEBI:29999"/>
        <dbReference type="ChEBI" id="CHEBI:30616"/>
        <dbReference type="ChEBI" id="CHEBI:83421"/>
        <dbReference type="ChEBI" id="CHEBI:456216"/>
        <dbReference type="EC" id="2.7.11.1"/>
    </reaction>
</comment>
<organism evidence="21 22">
    <name type="scientific">Stylosanthes scabra</name>
    <dbReference type="NCBI Taxonomy" id="79078"/>
    <lineage>
        <taxon>Eukaryota</taxon>
        <taxon>Viridiplantae</taxon>
        <taxon>Streptophyta</taxon>
        <taxon>Embryophyta</taxon>
        <taxon>Tracheophyta</taxon>
        <taxon>Spermatophyta</taxon>
        <taxon>Magnoliopsida</taxon>
        <taxon>eudicotyledons</taxon>
        <taxon>Gunneridae</taxon>
        <taxon>Pentapetalae</taxon>
        <taxon>rosids</taxon>
        <taxon>fabids</taxon>
        <taxon>Fabales</taxon>
        <taxon>Fabaceae</taxon>
        <taxon>Papilionoideae</taxon>
        <taxon>50 kb inversion clade</taxon>
        <taxon>dalbergioids sensu lato</taxon>
        <taxon>Dalbergieae</taxon>
        <taxon>Pterocarpus clade</taxon>
        <taxon>Stylosanthes</taxon>
    </lineage>
</organism>
<dbReference type="Gene3D" id="3.30.200.20">
    <property type="entry name" value="Phosphorylase Kinase, domain 1"/>
    <property type="match status" value="1"/>
</dbReference>
<dbReference type="Pfam" id="PF08276">
    <property type="entry name" value="PAN_2"/>
    <property type="match status" value="1"/>
</dbReference>
<dbReference type="Gene3D" id="1.10.510.10">
    <property type="entry name" value="Transferase(Phosphotransferase) domain 1"/>
    <property type="match status" value="1"/>
</dbReference>
<feature type="domain" description="Protein kinase" evidence="17">
    <location>
        <begin position="504"/>
        <end position="759"/>
    </location>
</feature>
<dbReference type="PROSITE" id="PS00108">
    <property type="entry name" value="PROTEIN_KINASE_ST"/>
    <property type="match status" value="1"/>
</dbReference>
<gene>
    <name evidence="21" type="ORF">PIB30_020445</name>
</gene>
<dbReference type="SMART" id="SM00220">
    <property type="entry name" value="S_TKc"/>
    <property type="match status" value="1"/>
</dbReference>
<evidence type="ECO:0000259" key="19">
    <source>
        <dbReference type="PROSITE" id="PS50927"/>
    </source>
</evidence>
<dbReference type="InterPro" id="IPR011009">
    <property type="entry name" value="Kinase-like_dom_sf"/>
</dbReference>
<evidence type="ECO:0000256" key="2">
    <source>
        <dbReference type="ARBA" id="ARBA00022475"/>
    </source>
</evidence>
<evidence type="ECO:0000256" key="13">
    <source>
        <dbReference type="PIRNR" id="PIRNR000641"/>
    </source>
</evidence>
<dbReference type="CDD" id="cd00028">
    <property type="entry name" value="B_lectin"/>
    <property type="match status" value="1"/>
</dbReference>
<keyword evidence="4 13" id="KW-0808">Transferase</keyword>
<keyword evidence="15" id="KW-0472">Membrane</keyword>
<keyword evidence="3 13" id="KW-0723">Serine/threonine-protein kinase</keyword>
<feature type="domain" description="Bulb-type lectin" evidence="19">
    <location>
        <begin position="26"/>
        <end position="148"/>
    </location>
</feature>
<evidence type="ECO:0000259" key="18">
    <source>
        <dbReference type="PROSITE" id="PS50026"/>
    </source>
</evidence>
<evidence type="ECO:0000256" key="4">
    <source>
        <dbReference type="ARBA" id="ARBA00022679"/>
    </source>
</evidence>